<dbReference type="PRINTS" id="PR00081">
    <property type="entry name" value="GDHRDH"/>
</dbReference>
<sequence>MAAKNPFDLSGRVVVITGGNGGIGLGMAEGLAVMGAKVAVWARNEEKNAKALARLAEAPGEAMALAVDVNSQEAVDAAMAQTLERFGRVDGMFANAGISARKASLLDRTEDDWRRVFEANVLGVHRVFKAAATHMVERAKDGDAFGRLVVTSSTSTIFGAAGNEPYGGSKGAVLSMMRALAVELARFGITANAILPGWTESEMTAPAFSNEKFVKATMGRTPIRRYCTPEDFSNLAVYLMTDGASAHTGDCLRIDGGYSIF</sequence>
<dbReference type="CDD" id="cd05233">
    <property type="entry name" value="SDR_c"/>
    <property type="match status" value="1"/>
</dbReference>
<dbReference type="GO" id="GO:0006633">
    <property type="term" value="P:fatty acid biosynthetic process"/>
    <property type="evidence" value="ECO:0007669"/>
    <property type="project" value="TreeGrafter"/>
</dbReference>
<evidence type="ECO:0000259" key="3">
    <source>
        <dbReference type="SMART" id="SM00822"/>
    </source>
</evidence>
<name>A0A1I3KN93_9RHOB</name>
<dbReference type="PRINTS" id="PR00080">
    <property type="entry name" value="SDRFAMILY"/>
</dbReference>
<evidence type="ECO:0000256" key="1">
    <source>
        <dbReference type="ARBA" id="ARBA00006484"/>
    </source>
</evidence>
<dbReference type="Proteomes" id="UP000199377">
    <property type="component" value="Unassembled WGS sequence"/>
</dbReference>
<dbReference type="RefSeq" id="WP_092862322.1">
    <property type="nucleotide sequence ID" value="NZ_FOQH01000009.1"/>
</dbReference>
<comment type="similarity">
    <text evidence="1">Belongs to the short-chain dehydrogenases/reductases (SDR) family.</text>
</comment>
<dbReference type="GO" id="GO:0048038">
    <property type="term" value="F:quinone binding"/>
    <property type="evidence" value="ECO:0007669"/>
    <property type="project" value="TreeGrafter"/>
</dbReference>
<evidence type="ECO:0000313" key="4">
    <source>
        <dbReference type="EMBL" id="SFI73788.1"/>
    </source>
</evidence>
<dbReference type="InterPro" id="IPR057326">
    <property type="entry name" value="KR_dom"/>
</dbReference>
<dbReference type="Gene3D" id="3.40.50.720">
    <property type="entry name" value="NAD(P)-binding Rossmann-like Domain"/>
    <property type="match status" value="1"/>
</dbReference>
<evidence type="ECO:0000256" key="2">
    <source>
        <dbReference type="ARBA" id="ARBA00023002"/>
    </source>
</evidence>
<keyword evidence="2" id="KW-0560">Oxidoreductase</keyword>
<dbReference type="OrthoDB" id="9796652at2"/>
<keyword evidence="5" id="KW-1185">Reference proteome</keyword>
<protein>
    <submittedName>
        <fullName evidence="4">NAD(P)-dependent dehydrogenase, short-chain alcohol dehydrogenase family</fullName>
    </submittedName>
</protein>
<dbReference type="FunFam" id="3.40.50.720:FF:000084">
    <property type="entry name" value="Short-chain dehydrogenase reductase"/>
    <property type="match status" value="1"/>
</dbReference>
<dbReference type="InterPro" id="IPR020904">
    <property type="entry name" value="Sc_DH/Rdtase_CS"/>
</dbReference>
<dbReference type="SUPFAM" id="SSF51735">
    <property type="entry name" value="NAD(P)-binding Rossmann-fold domains"/>
    <property type="match status" value="1"/>
</dbReference>
<reference evidence="4 5" key="1">
    <citation type="submission" date="2016-10" db="EMBL/GenBank/DDBJ databases">
        <authorList>
            <person name="de Groot N.N."/>
        </authorList>
    </citation>
    <scope>NUCLEOTIDE SEQUENCE [LARGE SCALE GENOMIC DNA]</scope>
    <source>
        <strain evidence="4 5">CGMCC 1.11030</strain>
    </source>
</reference>
<evidence type="ECO:0000313" key="5">
    <source>
        <dbReference type="Proteomes" id="UP000199377"/>
    </source>
</evidence>
<dbReference type="GO" id="GO:0016616">
    <property type="term" value="F:oxidoreductase activity, acting on the CH-OH group of donors, NAD or NADP as acceptor"/>
    <property type="evidence" value="ECO:0007669"/>
    <property type="project" value="TreeGrafter"/>
</dbReference>
<proteinExistence type="inferred from homology"/>
<dbReference type="InterPro" id="IPR002347">
    <property type="entry name" value="SDR_fam"/>
</dbReference>
<dbReference type="PANTHER" id="PTHR42760:SF133">
    <property type="entry name" value="3-OXOACYL-[ACYL-CARRIER-PROTEIN] REDUCTASE"/>
    <property type="match status" value="1"/>
</dbReference>
<dbReference type="Pfam" id="PF13561">
    <property type="entry name" value="adh_short_C2"/>
    <property type="match status" value="1"/>
</dbReference>
<organism evidence="4 5">
    <name type="scientific">Albimonas pacifica</name>
    <dbReference type="NCBI Taxonomy" id="1114924"/>
    <lineage>
        <taxon>Bacteria</taxon>
        <taxon>Pseudomonadati</taxon>
        <taxon>Pseudomonadota</taxon>
        <taxon>Alphaproteobacteria</taxon>
        <taxon>Rhodobacterales</taxon>
        <taxon>Paracoccaceae</taxon>
        <taxon>Albimonas</taxon>
    </lineage>
</organism>
<accession>A0A1I3KN93</accession>
<dbReference type="SMART" id="SM00822">
    <property type="entry name" value="PKS_KR"/>
    <property type="match status" value="1"/>
</dbReference>
<dbReference type="EMBL" id="FOQH01000009">
    <property type="protein sequence ID" value="SFI73788.1"/>
    <property type="molecule type" value="Genomic_DNA"/>
</dbReference>
<feature type="domain" description="Ketoreductase" evidence="3">
    <location>
        <begin position="12"/>
        <end position="201"/>
    </location>
</feature>
<gene>
    <name evidence="4" type="ORF">SAMN05216258_10921</name>
</gene>
<dbReference type="STRING" id="1114924.SAMN05216258_10921"/>
<dbReference type="PANTHER" id="PTHR42760">
    <property type="entry name" value="SHORT-CHAIN DEHYDROGENASES/REDUCTASES FAMILY MEMBER"/>
    <property type="match status" value="1"/>
</dbReference>
<dbReference type="PROSITE" id="PS00061">
    <property type="entry name" value="ADH_SHORT"/>
    <property type="match status" value="1"/>
</dbReference>
<dbReference type="InterPro" id="IPR036291">
    <property type="entry name" value="NAD(P)-bd_dom_sf"/>
</dbReference>
<dbReference type="AlphaFoldDB" id="A0A1I3KN93"/>